<sequence>MTTVLLALSLIGLAAEGPAISLFDGKTLAGWVAEGVVDDVRDGVKHPVWVVEDGLLVCHGKGFGFLRYKDREFADFTFHVEFRMAPGCNSGLGVRTRAFDPEDSRGTRPSFYSYELQLMDDAGKPPTTHSTGSLYRYVAPRQNAAKPAGEWNTLEVTCDGPRIRVTLNDKLIQDVDQSRIDAIKDKPLRGNVCLQNHGGTIAFRALEVRELKAEPAKP</sequence>
<protein>
    <submittedName>
        <fullName evidence="2">DUF1080 domain-containing protein</fullName>
    </submittedName>
</protein>
<evidence type="ECO:0000259" key="1">
    <source>
        <dbReference type="Pfam" id="PF06439"/>
    </source>
</evidence>
<evidence type="ECO:0000313" key="3">
    <source>
        <dbReference type="Proteomes" id="UP001216907"/>
    </source>
</evidence>
<dbReference type="InterPro" id="IPR010496">
    <property type="entry name" value="AL/BT2_dom"/>
</dbReference>
<keyword evidence="3" id="KW-1185">Reference proteome</keyword>
<dbReference type="EMBL" id="JARRAG010000001">
    <property type="protein sequence ID" value="MDG3003720.1"/>
    <property type="molecule type" value="Genomic_DNA"/>
</dbReference>
<dbReference type="RefSeq" id="WP_277860069.1">
    <property type="nucleotide sequence ID" value="NZ_JARRAG010000001.1"/>
</dbReference>
<evidence type="ECO:0000313" key="2">
    <source>
        <dbReference type="EMBL" id="MDG3003720.1"/>
    </source>
</evidence>
<comment type="caution">
    <text evidence="2">The sequence shown here is derived from an EMBL/GenBank/DDBJ whole genome shotgun (WGS) entry which is preliminary data.</text>
</comment>
<dbReference type="Proteomes" id="UP001216907">
    <property type="component" value="Unassembled WGS sequence"/>
</dbReference>
<reference evidence="2 3" key="1">
    <citation type="submission" date="2023-03" db="EMBL/GenBank/DDBJ databases">
        <title>Paludisphaera mucosa sp. nov. a novel planctomycete from northern fen.</title>
        <authorList>
            <person name="Ivanova A."/>
        </authorList>
    </citation>
    <scope>NUCLEOTIDE SEQUENCE [LARGE SCALE GENOMIC DNA]</scope>
    <source>
        <strain evidence="2 3">Pla2</strain>
    </source>
</reference>
<dbReference type="Pfam" id="PF06439">
    <property type="entry name" value="3keto-disac_hyd"/>
    <property type="match status" value="1"/>
</dbReference>
<feature type="domain" description="3-keto-alpha-glucoside-1,2-lyase/3-keto-2-hydroxy-glucal hydratase" evidence="1">
    <location>
        <begin position="19"/>
        <end position="209"/>
    </location>
</feature>
<accession>A0ABT6F811</accession>
<proteinExistence type="predicted"/>
<dbReference type="Gene3D" id="2.60.120.560">
    <property type="entry name" value="Exo-inulinase, domain 1"/>
    <property type="match status" value="1"/>
</dbReference>
<name>A0ABT6F811_9BACT</name>
<organism evidence="2 3">
    <name type="scientific">Paludisphaera mucosa</name>
    <dbReference type="NCBI Taxonomy" id="3030827"/>
    <lineage>
        <taxon>Bacteria</taxon>
        <taxon>Pseudomonadati</taxon>
        <taxon>Planctomycetota</taxon>
        <taxon>Planctomycetia</taxon>
        <taxon>Isosphaerales</taxon>
        <taxon>Isosphaeraceae</taxon>
        <taxon>Paludisphaera</taxon>
    </lineage>
</organism>
<gene>
    <name evidence="2" type="ORF">PZE19_08060</name>
</gene>